<evidence type="ECO:0000313" key="3">
    <source>
        <dbReference type="Proteomes" id="UP000292003"/>
    </source>
</evidence>
<evidence type="ECO:0000313" key="2">
    <source>
        <dbReference type="EMBL" id="RZQ60697.1"/>
    </source>
</evidence>
<evidence type="ECO:0000256" key="1">
    <source>
        <dbReference type="SAM" id="Phobius"/>
    </source>
</evidence>
<dbReference type="EMBL" id="SFCC01000016">
    <property type="protein sequence ID" value="RZQ60697.1"/>
    <property type="molecule type" value="Genomic_DNA"/>
</dbReference>
<keyword evidence="1" id="KW-0812">Transmembrane</keyword>
<proteinExistence type="predicted"/>
<keyword evidence="1" id="KW-1133">Transmembrane helix</keyword>
<feature type="transmembrane region" description="Helical" evidence="1">
    <location>
        <begin position="152"/>
        <end position="171"/>
    </location>
</feature>
<feature type="transmembrane region" description="Helical" evidence="1">
    <location>
        <begin position="233"/>
        <end position="250"/>
    </location>
</feature>
<name>A0A4Q7J1H3_9PSEU</name>
<gene>
    <name evidence="2" type="ORF">EWH70_28515</name>
</gene>
<dbReference type="AlphaFoldDB" id="A0A4Q7J1H3"/>
<feature type="transmembrane region" description="Helical" evidence="1">
    <location>
        <begin position="23"/>
        <end position="42"/>
    </location>
</feature>
<reference evidence="2 3" key="1">
    <citation type="submission" date="2019-02" db="EMBL/GenBank/DDBJ databases">
        <title>Draft genome sequence of Amycolatopsis sp. 8-3EHSu isolated from roots of Suaeda maritima.</title>
        <authorList>
            <person name="Duangmal K."/>
            <person name="Chantavorakit T."/>
        </authorList>
    </citation>
    <scope>NUCLEOTIDE SEQUENCE [LARGE SCALE GENOMIC DNA]</scope>
    <source>
        <strain evidence="2 3">8-3EHSu</strain>
    </source>
</reference>
<keyword evidence="1" id="KW-0472">Membrane</keyword>
<keyword evidence="3" id="KW-1185">Reference proteome</keyword>
<accession>A0A4Q7J1H3</accession>
<dbReference type="OrthoDB" id="3294110at2"/>
<feature type="transmembrane region" description="Helical" evidence="1">
    <location>
        <begin position="62"/>
        <end position="83"/>
    </location>
</feature>
<feature type="transmembrane region" description="Helical" evidence="1">
    <location>
        <begin position="201"/>
        <end position="221"/>
    </location>
</feature>
<comment type="caution">
    <text evidence="2">The sequence shown here is derived from an EMBL/GenBank/DDBJ whole genome shotgun (WGS) entry which is preliminary data.</text>
</comment>
<organism evidence="2 3">
    <name type="scientific">Amycolatopsis suaedae</name>
    <dbReference type="NCBI Taxonomy" id="2510978"/>
    <lineage>
        <taxon>Bacteria</taxon>
        <taxon>Bacillati</taxon>
        <taxon>Actinomycetota</taxon>
        <taxon>Actinomycetes</taxon>
        <taxon>Pseudonocardiales</taxon>
        <taxon>Pseudonocardiaceae</taxon>
        <taxon>Amycolatopsis</taxon>
    </lineage>
</organism>
<feature type="transmembrane region" description="Helical" evidence="1">
    <location>
        <begin position="95"/>
        <end position="114"/>
    </location>
</feature>
<dbReference type="Proteomes" id="UP000292003">
    <property type="component" value="Unassembled WGS sequence"/>
</dbReference>
<protein>
    <submittedName>
        <fullName evidence="2">Uncharacterized protein</fullName>
    </submittedName>
</protein>
<sequence length="253" mass="26560">MAVTGPVARDLHTPGLPWFPGRWIGGACLIVAPVLMLVGTPLRSPFHFFFPQQLAAQQQHPAVMAAAYACFALGNVLLFPAVVTLCRGIVRTRPVWAYWGGTLVVLGLFTRAYHAGTDQIVFVLSGTRGVESAGQLVADYYGAWGAMTWHPFRILGGATLAGWIVLAVGAWRSGVLRPLGAVSLALMSVHAFGTLKGTQVPVSILATGGLTVALVPVGVYLLRAGPGPTRKAIGWIVVTASLLTLGALFGPRG</sequence>